<dbReference type="EMBL" id="OC916107">
    <property type="protein sequence ID" value="CAD7643186.1"/>
    <property type="molecule type" value="Genomic_DNA"/>
</dbReference>
<organism evidence="5">
    <name type="scientific">Oppiella nova</name>
    <dbReference type="NCBI Taxonomy" id="334625"/>
    <lineage>
        <taxon>Eukaryota</taxon>
        <taxon>Metazoa</taxon>
        <taxon>Ecdysozoa</taxon>
        <taxon>Arthropoda</taxon>
        <taxon>Chelicerata</taxon>
        <taxon>Arachnida</taxon>
        <taxon>Acari</taxon>
        <taxon>Acariformes</taxon>
        <taxon>Sarcoptiformes</taxon>
        <taxon>Oribatida</taxon>
        <taxon>Brachypylina</taxon>
        <taxon>Oppioidea</taxon>
        <taxon>Oppiidae</taxon>
        <taxon>Oppiella</taxon>
    </lineage>
</organism>
<dbReference type="Pfam" id="PF13923">
    <property type="entry name" value="zf-C3HC4_2"/>
    <property type="match status" value="1"/>
</dbReference>
<proteinExistence type="predicted"/>
<accession>A0A7R9LK59</accession>
<keyword evidence="1 3" id="KW-0479">Metal-binding</keyword>
<dbReference type="OrthoDB" id="6477069at2759"/>
<keyword evidence="2" id="KW-0862">Zinc</keyword>
<protein>
    <recommendedName>
        <fullName evidence="4">RING-type domain-containing protein</fullName>
    </recommendedName>
</protein>
<evidence type="ECO:0000256" key="3">
    <source>
        <dbReference type="PROSITE-ProRule" id="PRU00175"/>
    </source>
</evidence>
<dbReference type="PANTHER" id="PTHR15315:SF26">
    <property type="entry name" value="E3 UBIQUITIN-PROTEIN LIGASE NRDP1"/>
    <property type="match status" value="1"/>
</dbReference>
<dbReference type="SMART" id="SM00184">
    <property type="entry name" value="RING"/>
    <property type="match status" value="1"/>
</dbReference>
<keyword evidence="6" id="KW-1185">Reference proteome</keyword>
<evidence type="ECO:0000259" key="4">
    <source>
        <dbReference type="PROSITE" id="PS50089"/>
    </source>
</evidence>
<evidence type="ECO:0000256" key="2">
    <source>
        <dbReference type="ARBA" id="ARBA00022833"/>
    </source>
</evidence>
<evidence type="ECO:0000313" key="5">
    <source>
        <dbReference type="EMBL" id="CAD7643186.1"/>
    </source>
</evidence>
<dbReference type="AlphaFoldDB" id="A0A7R9LK59"/>
<gene>
    <name evidence="5" type="ORF">ONB1V03_LOCUS4005</name>
</gene>
<dbReference type="GO" id="GO:0008270">
    <property type="term" value="F:zinc ion binding"/>
    <property type="evidence" value="ECO:0007669"/>
    <property type="project" value="UniProtKB-KW"/>
</dbReference>
<dbReference type="Proteomes" id="UP000728032">
    <property type="component" value="Unassembled WGS sequence"/>
</dbReference>
<dbReference type="InterPro" id="IPR013083">
    <property type="entry name" value="Znf_RING/FYVE/PHD"/>
</dbReference>
<sequence length="119" mass="13679">MVYNPEIYVSLLINFTTRVGGKDCNNDCVTIKALNVVDYKPVNIYMLGYDCNRFVGLSESDKDELSCGICLNIFREPVVTQCCRQTFCTQCIRDWLKNNKECPFDRTPLTATELHKPPR</sequence>
<dbReference type="PROSITE" id="PS50089">
    <property type="entry name" value="ZF_RING_2"/>
    <property type="match status" value="1"/>
</dbReference>
<evidence type="ECO:0000256" key="1">
    <source>
        <dbReference type="ARBA" id="ARBA00022771"/>
    </source>
</evidence>
<dbReference type="EMBL" id="CAJPVJ010001282">
    <property type="protein sequence ID" value="CAG2164451.1"/>
    <property type="molecule type" value="Genomic_DNA"/>
</dbReference>
<reference evidence="5" key="1">
    <citation type="submission" date="2020-11" db="EMBL/GenBank/DDBJ databases">
        <authorList>
            <person name="Tran Van P."/>
        </authorList>
    </citation>
    <scope>NUCLEOTIDE SEQUENCE</scope>
</reference>
<dbReference type="SUPFAM" id="SSF57850">
    <property type="entry name" value="RING/U-box"/>
    <property type="match status" value="1"/>
</dbReference>
<dbReference type="PANTHER" id="PTHR15315">
    <property type="entry name" value="RING FINGER PROTEIN 41, 151"/>
    <property type="match status" value="1"/>
</dbReference>
<dbReference type="InterPro" id="IPR001841">
    <property type="entry name" value="Znf_RING"/>
</dbReference>
<name>A0A7R9LK59_9ACAR</name>
<feature type="domain" description="RING-type" evidence="4">
    <location>
        <begin position="67"/>
        <end position="106"/>
    </location>
</feature>
<keyword evidence="1 3" id="KW-0863">Zinc-finger</keyword>
<evidence type="ECO:0000313" key="6">
    <source>
        <dbReference type="Proteomes" id="UP000728032"/>
    </source>
</evidence>
<dbReference type="Gene3D" id="3.30.40.10">
    <property type="entry name" value="Zinc/RING finger domain, C3HC4 (zinc finger)"/>
    <property type="match status" value="1"/>
</dbReference>